<proteinExistence type="predicted"/>
<comment type="caution">
    <text evidence="2">The sequence shown here is derived from an EMBL/GenBank/DDBJ whole genome shotgun (WGS) entry which is preliminary data.</text>
</comment>
<dbReference type="InterPro" id="IPR004042">
    <property type="entry name" value="Intein_endonuc_central"/>
</dbReference>
<dbReference type="Gene3D" id="3.10.28.10">
    <property type="entry name" value="Homing endonucleases"/>
    <property type="match status" value="1"/>
</dbReference>
<organism evidence="2 3">
    <name type="scientific">Candidatus Kaiserbacteria bacterium CG10_big_fil_rev_8_21_14_0_10_51_14</name>
    <dbReference type="NCBI Taxonomy" id="1974610"/>
    <lineage>
        <taxon>Bacteria</taxon>
        <taxon>Candidatus Kaiseribacteriota</taxon>
    </lineage>
</organism>
<dbReference type="EMBL" id="PFBK01000008">
    <property type="protein sequence ID" value="PIR83696.1"/>
    <property type="molecule type" value="Genomic_DNA"/>
</dbReference>
<dbReference type="AlphaFoldDB" id="A0A2H0UDE1"/>
<sequence>MGIKYSVNEKFFDVWSNGMAYVLGFLFADGSLEDASYLRGKYVRVTNTDHDRIDVIKKLLHSSHTIVKTKAVGNRKARYLLRIGSHALYNQLIRLGVTPRKSFTMQFPTIPKGFLPHFVRGYFDGDGCAHIARTATGATRLLTIFTSGSKSFLKTLHRHLQAEAGITGNTLHAHGSTEGAFQLRYFARDSIRLFVYMYPKQTPPDLLLRRKYDIFTRYFDDVERSSKRRMSKYIPKGLMVKG</sequence>
<feature type="domain" description="DOD-type homing endonuclease" evidence="1">
    <location>
        <begin position="22"/>
        <end position="160"/>
    </location>
</feature>
<reference evidence="3" key="1">
    <citation type="submission" date="2017-09" db="EMBL/GenBank/DDBJ databases">
        <title>Depth-based differentiation of microbial function through sediment-hosted aquifers and enrichment of novel symbionts in the deep terrestrial subsurface.</title>
        <authorList>
            <person name="Probst A.J."/>
            <person name="Ladd B."/>
            <person name="Jarett J.K."/>
            <person name="Geller-Mcgrath D.E."/>
            <person name="Sieber C.M.K."/>
            <person name="Emerson J.B."/>
            <person name="Anantharaman K."/>
            <person name="Thomas B.C."/>
            <person name="Malmstrom R."/>
            <person name="Stieglmeier M."/>
            <person name="Klingl A."/>
            <person name="Woyke T."/>
            <person name="Ryan C.M."/>
            <person name="Banfield J.F."/>
        </authorList>
    </citation>
    <scope>NUCLEOTIDE SEQUENCE [LARGE SCALE GENOMIC DNA]</scope>
</reference>
<dbReference type="InterPro" id="IPR004860">
    <property type="entry name" value="LAGLIDADG_dom"/>
</dbReference>
<accession>A0A2H0UDE1</accession>
<evidence type="ECO:0000259" key="1">
    <source>
        <dbReference type="PROSITE" id="PS50819"/>
    </source>
</evidence>
<protein>
    <recommendedName>
        <fullName evidence="1">DOD-type homing endonuclease domain-containing protein</fullName>
    </recommendedName>
</protein>
<name>A0A2H0UDE1_9BACT</name>
<dbReference type="Proteomes" id="UP000231192">
    <property type="component" value="Unassembled WGS sequence"/>
</dbReference>
<evidence type="ECO:0000313" key="3">
    <source>
        <dbReference type="Proteomes" id="UP000231192"/>
    </source>
</evidence>
<dbReference type="PROSITE" id="PS50819">
    <property type="entry name" value="INTEIN_ENDONUCLEASE"/>
    <property type="match status" value="1"/>
</dbReference>
<gene>
    <name evidence="2" type="ORF">COU18_03395</name>
</gene>
<dbReference type="Pfam" id="PF14528">
    <property type="entry name" value="LAGLIDADG_3"/>
    <property type="match status" value="1"/>
</dbReference>
<dbReference type="SUPFAM" id="SSF55608">
    <property type="entry name" value="Homing endonucleases"/>
    <property type="match status" value="2"/>
</dbReference>
<dbReference type="GO" id="GO:0004519">
    <property type="term" value="F:endonuclease activity"/>
    <property type="evidence" value="ECO:0007669"/>
    <property type="project" value="InterPro"/>
</dbReference>
<evidence type="ECO:0000313" key="2">
    <source>
        <dbReference type="EMBL" id="PIR83696.1"/>
    </source>
</evidence>
<dbReference type="InterPro" id="IPR027434">
    <property type="entry name" value="Homing_endonucl"/>
</dbReference>